<reference evidence="6" key="1">
    <citation type="journal article" date="2019" name="Int. J. Syst. Evol. Microbiol.">
        <title>The Global Catalogue of Microorganisms (GCM) 10K type strain sequencing project: providing services to taxonomists for standard genome sequencing and annotation.</title>
        <authorList>
            <consortium name="The Broad Institute Genomics Platform"/>
            <consortium name="The Broad Institute Genome Sequencing Center for Infectious Disease"/>
            <person name="Wu L."/>
            <person name="Ma J."/>
        </authorList>
    </citation>
    <scope>NUCLEOTIDE SEQUENCE [LARGE SCALE GENOMIC DNA]</scope>
    <source>
        <strain evidence="6">JCM 16902</strain>
    </source>
</reference>
<name>A0ABP7AJM5_9ACTN</name>
<dbReference type="PROSITE" id="PS50977">
    <property type="entry name" value="HTH_TETR_2"/>
    <property type="match status" value="1"/>
</dbReference>
<dbReference type="Pfam" id="PF17932">
    <property type="entry name" value="TetR_C_24"/>
    <property type="match status" value="1"/>
</dbReference>
<dbReference type="InterPro" id="IPR041490">
    <property type="entry name" value="KstR2_TetR_C"/>
</dbReference>
<keyword evidence="6" id="KW-1185">Reference proteome</keyword>
<dbReference type="PANTHER" id="PTHR30055">
    <property type="entry name" value="HTH-TYPE TRANSCRIPTIONAL REGULATOR RUTR"/>
    <property type="match status" value="1"/>
</dbReference>
<dbReference type="InterPro" id="IPR036271">
    <property type="entry name" value="Tet_transcr_reg_TetR-rel_C_sf"/>
</dbReference>
<dbReference type="InterPro" id="IPR009057">
    <property type="entry name" value="Homeodomain-like_sf"/>
</dbReference>
<evidence type="ECO:0000256" key="2">
    <source>
        <dbReference type="PROSITE-ProRule" id="PRU00335"/>
    </source>
</evidence>
<gene>
    <name evidence="5" type="ORF">GCM10022223_60150</name>
</gene>
<dbReference type="Pfam" id="PF00440">
    <property type="entry name" value="TetR_N"/>
    <property type="match status" value="1"/>
</dbReference>
<comment type="caution">
    <text evidence="5">The sequence shown here is derived from an EMBL/GenBank/DDBJ whole genome shotgun (WGS) entry which is preliminary data.</text>
</comment>
<dbReference type="EMBL" id="BAAAZO010000012">
    <property type="protein sequence ID" value="GAA3633791.1"/>
    <property type="molecule type" value="Genomic_DNA"/>
</dbReference>
<dbReference type="RefSeq" id="WP_231485692.1">
    <property type="nucleotide sequence ID" value="NZ_BAAAZO010000012.1"/>
</dbReference>
<dbReference type="Gene3D" id="1.10.357.10">
    <property type="entry name" value="Tetracycline Repressor, domain 2"/>
    <property type="match status" value="1"/>
</dbReference>
<dbReference type="Proteomes" id="UP001501074">
    <property type="component" value="Unassembled WGS sequence"/>
</dbReference>
<keyword evidence="1 2" id="KW-0238">DNA-binding</keyword>
<feature type="domain" description="HTH tetR-type" evidence="4">
    <location>
        <begin position="29"/>
        <end position="89"/>
    </location>
</feature>
<accession>A0ABP7AJM5</accession>
<dbReference type="SUPFAM" id="SSF46689">
    <property type="entry name" value="Homeodomain-like"/>
    <property type="match status" value="1"/>
</dbReference>
<dbReference type="SUPFAM" id="SSF48498">
    <property type="entry name" value="Tetracyclin repressor-like, C-terminal domain"/>
    <property type="match status" value="1"/>
</dbReference>
<sequence length="220" mass="23915">MDDGTGSRTHPLRPDAPRRATPRTRPRGDQARARLLAAALQSFVDNGFHGTGTRDIAEAAGMSPAAVYVHYSSKEELLFALSLAGHQEALDLVAGADEPHRRPAQRLWSVVNAFCEWHAANHVNARLVQYELGSLTPEHAEMIAGVRRQISGTFRVILAEGAQAGVFRVHDLNLMVVALMSLSIDIARWYRSGGEWTPATIGRHHADIALSMVGADPETA</sequence>
<organism evidence="5 6">
    <name type="scientific">Kineosporia mesophila</name>
    <dbReference type="NCBI Taxonomy" id="566012"/>
    <lineage>
        <taxon>Bacteria</taxon>
        <taxon>Bacillati</taxon>
        <taxon>Actinomycetota</taxon>
        <taxon>Actinomycetes</taxon>
        <taxon>Kineosporiales</taxon>
        <taxon>Kineosporiaceae</taxon>
        <taxon>Kineosporia</taxon>
    </lineage>
</organism>
<dbReference type="InterPro" id="IPR001647">
    <property type="entry name" value="HTH_TetR"/>
</dbReference>
<evidence type="ECO:0000259" key="4">
    <source>
        <dbReference type="PROSITE" id="PS50977"/>
    </source>
</evidence>
<feature type="DNA-binding region" description="H-T-H motif" evidence="2">
    <location>
        <begin position="52"/>
        <end position="71"/>
    </location>
</feature>
<evidence type="ECO:0000256" key="3">
    <source>
        <dbReference type="SAM" id="MobiDB-lite"/>
    </source>
</evidence>
<protein>
    <submittedName>
        <fullName evidence="5">TetR/AcrR family transcriptional regulator</fullName>
    </submittedName>
</protein>
<evidence type="ECO:0000313" key="6">
    <source>
        <dbReference type="Proteomes" id="UP001501074"/>
    </source>
</evidence>
<evidence type="ECO:0000256" key="1">
    <source>
        <dbReference type="ARBA" id="ARBA00023125"/>
    </source>
</evidence>
<proteinExistence type="predicted"/>
<dbReference type="PANTHER" id="PTHR30055:SF200">
    <property type="entry name" value="HTH-TYPE TRANSCRIPTIONAL REPRESSOR BDCR"/>
    <property type="match status" value="1"/>
</dbReference>
<dbReference type="InterPro" id="IPR050109">
    <property type="entry name" value="HTH-type_TetR-like_transc_reg"/>
</dbReference>
<evidence type="ECO:0000313" key="5">
    <source>
        <dbReference type="EMBL" id="GAA3633791.1"/>
    </source>
</evidence>
<dbReference type="PRINTS" id="PR00455">
    <property type="entry name" value="HTHTETR"/>
</dbReference>
<feature type="region of interest" description="Disordered" evidence="3">
    <location>
        <begin position="1"/>
        <end position="29"/>
    </location>
</feature>